<dbReference type="GO" id="GO:0005381">
    <property type="term" value="F:iron ion transmembrane transporter activity"/>
    <property type="evidence" value="ECO:0007669"/>
    <property type="project" value="UniProtKB-UniRule"/>
</dbReference>
<evidence type="ECO:0000256" key="8">
    <source>
        <dbReference type="SAM" id="MobiDB-lite"/>
    </source>
</evidence>
<evidence type="ECO:0000256" key="2">
    <source>
        <dbReference type="ARBA" id="ARBA00006279"/>
    </source>
</evidence>
<dbReference type="AlphaFoldDB" id="A0AAE0DBW3"/>
<keyword evidence="3 7" id="KW-0813">Transport</keyword>
<feature type="region of interest" description="Disordered" evidence="8">
    <location>
        <begin position="1"/>
        <end position="45"/>
    </location>
</feature>
<feature type="transmembrane region" description="Helical" evidence="7">
    <location>
        <begin position="110"/>
        <end position="130"/>
    </location>
</feature>
<evidence type="ECO:0000313" key="9">
    <source>
        <dbReference type="EMBL" id="KAK2774587.1"/>
    </source>
</evidence>
<dbReference type="Gene3D" id="1.20.1250.20">
    <property type="entry name" value="MFS general substrate transporter like domains"/>
    <property type="match status" value="1"/>
</dbReference>
<reference evidence="9" key="1">
    <citation type="submission" date="2023-02" db="EMBL/GenBank/DDBJ databases">
        <title>Colletotrichum kahawae CIFC_Que2 genome sequencing and assembly.</title>
        <authorList>
            <person name="Baroncelli R."/>
        </authorList>
    </citation>
    <scope>NUCLEOTIDE SEQUENCE</scope>
    <source>
        <strain evidence="9">CIFC_Que2</strain>
    </source>
</reference>
<feature type="transmembrane region" description="Helical" evidence="7">
    <location>
        <begin position="512"/>
        <end position="533"/>
    </location>
</feature>
<name>A0AAE0DBW3_COLKA</name>
<accession>A0AAE0DBW3</accession>
<proteinExistence type="inferred from homology"/>
<comment type="similarity">
    <text evidence="2 7">Belongs to the ferroportin (FP) (TC 2.A.100) family. SLC40A subfamily.</text>
</comment>
<protein>
    <recommendedName>
        <fullName evidence="7">Solute carrier family 40 member</fullName>
    </recommendedName>
</protein>
<feature type="transmembrane region" description="Helical" evidence="7">
    <location>
        <begin position="228"/>
        <end position="250"/>
    </location>
</feature>
<feature type="transmembrane region" description="Helical" evidence="7">
    <location>
        <begin position="88"/>
        <end position="104"/>
    </location>
</feature>
<comment type="function">
    <text evidence="7">May be involved in iron transport and iron homeostasis.</text>
</comment>
<feature type="compositionally biased region" description="Basic and acidic residues" evidence="8">
    <location>
        <begin position="30"/>
        <end position="45"/>
    </location>
</feature>
<dbReference type="Proteomes" id="UP001281614">
    <property type="component" value="Unassembled WGS sequence"/>
</dbReference>
<evidence type="ECO:0000256" key="6">
    <source>
        <dbReference type="ARBA" id="ARBA00023136"/>
    </source>
</evidence>
<evidence type="ECO:0000256" key="1">
    <source>
        <dbReference type="ARBA" id="ARBA00004141"/>
    </source>
</evidence>
<comment type="caution">
    <text evidence="9">The sequence shown here is derived from an EMBL/GenBank/DDBJ whole genome shotgun (WGS) entry which is preliminary data.</text>
</comment>
<evidence type="ECO:0000256" key="3">
    <source>
        <dbReference type="ARBA" id="ARBA00022448"/>
    </source>
</evidence>
<feature type="transmembrane region" description="Helical" evidence="7">
    <location>
        <begin position="137"/>
        <end position="160"/>
    </location>
</feature>
<dbReference type="InterPro" id="IPR036259">
    <property type="entry name" value="MFS_trans_sf"/>
</dbReference>
<keyword evidence="6 7" id="KW-0472">Membrane</keyword>
<dbReference type="SUPFAM" id="SSF103473">
    <property type="entry name" value="MFS general substrate transporter"/>
    <property type="match status" value="2"/>
</dbReference>
<keyword evidence="4 7" id="KW-0812">Transmembrane</keyword>
<evidence type="ECO:0000256" key="5">
    <source>
        <dbReference type="ARBA" id="ARBA00022989"/>
    </source>
</evidence>
<comment type="subcellular location">
    <subcellularLocation>
        <location evidence="1 7">Membrane</location>
        <topology evidence="1 7">Multi-pass membrane protein</topology>
    </subcellularLocation>
</comment>
<evidence type="ECO:0000256" key="4">
    <source>
        <dbReference type="ARBA" id="ARBA00022692"/>
    </source>
</evidence>
<feature type="transmembrane region" description="Helical" evidence="7">
    <location>
        <begin position="353"/>
        <end position="374"/>
    </location>
</feature>
<evidence type="ECO:0000313" key="10">
    <source>
        <dbReference type="Proteomes" id="UP001281614"/>
    </source>
</evidence>
<keyword evidence="7" id="KW-0406">Ion transport</keyword>
<dbReference type="InterPro" id="IPR009716">
    <property type="entry name" value="Ferroportin-1"/>
</dbReference>
<dbReference type="Pfam" id="PF06963">
    <property type="entry name" value="FPN1"/>
    <property type="match status" value="1"/>
</dbReference>
<evidence type="ECO:0000256" key="7">
    <source>
        <dbReference type="RuleBase" id="RU365065"/>
    </source>
</evidence>
<keyword evidence="10" id="KW-1185">Reference proteome</keyword>
<gene>
    <name evidence="9" type="ORF">CKAH01_13162</name>
</gene>
<feature type="transmembrane region" description="Helical" evidence="7">
    <location>
        <begin position="172"/>
        <end position="194"/>
    </location>
</feature>
<dbReference type="CDD" id="cd17480">
    <property type="entry name" value="MFS_SLC40A1_like"/>
    <property type="match status" value="1"/>
</dbReference>
<comment type="caution">
    <text evidence="7">Lacks conserved residue(s) required for the propagation of feature annotation.</text>
</comment>
<feature type="transmembrane region" description="Helical" evidence="7">
    <location>
        <begin position="413"/>
        <end position="434"/>
    </location>
</feature>
<dbReference type="GO" id="GO:0016020">
    <property type="term" value="C:membrane"/>
    <property type="evidence" value="ECO:0007669"/>
    <property type="project" value="UniProtKB-SubCell"/>
</dbReference>
<sequence length="555" mass="61241">MDAETAALAADNDGYETDYEDSPRSSTSEDSYHDEPISDRPRPEGYRDEEAMMMAPQHDPTPAAPSISKPVVFRLYVSHFLSTWNSRLFEFGAVLFLASIYPGTLMPMSIYALVRGVFAVILSPSIGSWIDRGNRLSVVRISIVGQRLSVAMSCGIFLVLERLRDLQSDLQNSLFAMVVGLACVEKLCSVMNLVSVERDWVVVITEGNEKARQELNARIRRIDLFCKLIGPLAISLIDGASTTIAIWVTLSMTLLSVVTEYMCIARASSLNPVVSESKCSSWMQVYQLVPALAQLRSRSQPATPADSDSDELEDADVPRTQQATGWLKSKIQTVFPVSAIPFYFSHPALRPSLSLALLYFTVLSFSGQMITFLLSVGYNSFHIGIARTISTVFELSATWAAPKLMDKIGPIRAGIWSLSWQMIWLAAGVSWFFADKSQNRTSSIEAVSGLVGGVILSRVGLWGYDLSAQTIIQGDVDEEHRGAFSTVEASMQSVFELLSYAATVVFSRPDQFQWPILMSVGAIYAAGGLYASYVRKRRGHLFHAPPCLHCKKEES</sequence>
<organism evidence="9 10">
    <name type="scientific">Colletotrichum kahawae</name>
    <name type="common">Coffee berry disease fungus</name>
    <dbReference type="NCBI Taxonomy" id="34407"/>
    <lineage>
        <taxon>Eukaryota</taxon>
        <taxon>Fungi</taxon>
        <taxon>Dikarya</taxon>
        <taxon>Ascomycota</taxon>
        <taxon>Pezizomycotina</taxon>
        <taxon>Sordariomycetes</taxon>
        <taxon>Hypocreomycetidae</taxon>
        <taxon>Glomerellales</taxon>
        <taxon>Glomerellaceae</taxon>
        <taxon>Colletotrichum</taxon>
        <taxon>Colletotrichum gloeosporioides species complex</taxon>
    </lineage>
</organism>
<dbReference type="PANTHER" id="PTHR11660">
    <property type="entry name" value="SOLUTE CARRIER FAMILY 40 MEMBER"/>
    <property type="match status" value="1"/>
</dbReference>
<dbReference type="PANTHER" id="PTHR11660:SF57">
    <property type="entry name" value="SOLUTE CARRIER FAMILY 40 MEMBER"/>
    <property type="match status" value="1"/>
</dbReference>
<dbReference type="EMBL" id="VYYT01000045">
    <property type="protein sequence ID" value="KAK2774587.1"/>
    <property type="molecule type" value="Genomic_DNA"/>
</dbReference>
<keyword evidence="5 7" id="KW-1133">Transmembrane helix</keyword>